<evidence type="ECO:0000313" key="3">
    <source>
        <dbReference type="Proteomes" id="UP000008237"/>
    </source>
</evidence>
<dbReference type="OMA" id="REMNVDK"/>
<sequence>MASYVENAFLEYYNKITEKWCQDISCTPQGVLSDQASLEACSSIYNDDSKMEDHYYVDIDSYSTSEAKKENSLTVSRQQNANEANNNSSFKKTMDNVSSVETKQDKCQEIEKSTKPNERQTDDKIKINQKSEKEAILNKANEDINKELIRSVLDENYDTEVIASLNNDNYIINYVCPKKKKDYIVTDCEKQTTGRVTMNEMTSTSDKELILNKEDKDSSERVTIEESSGGNIDKAMITNEINRAVDEELILNQTNEVGQFILCESNKDESVTVKESSSGNTDKAMMTNEINRAVDEELILNQTNEVSEQLILCESNKDERVTVKESSDGSSDKAIMTNEINRAIDEELILNQTNEMVVVPQTKIKTDDDDDEDLETLRMVALQSIRAKDTARNRQPILPQITQPSRIPYKNQRPIRRNFHYNRTQQRQNGNVYYQSPRNPNLIAIVPVDEPSPLQQIGTVCPVNVEKTESKVEPCPQEISKFHRFKDNGSASEDEDTKESKNTAKLSVKTEVTAKEEPTEALVETETQEEVTETSQKNGEDQEEDGNDDDDDILLMADLEEEDSLERLMDEMEREMNVGKPLEKKEKKSSKGEGKNLTRHEENSKATEKPPQRTKSDESCSGKKDRNNVTTASSLTTVKSERRSVSPHIVTRVNQKRRSLSPRSRPRKKSPRRSPRRSPPRQSRRSPRELMRYRSPRRSPSRYSPRPRSPKLSPRRSPNRTLSTKRSPLRKLSPRGRSPKLSSRSRSPRPLRSRSPRRLSRSKSPRPRTPKVRSRSRSPRLSRSRTPRSSPLRLSPPLHRSPKSKSPRSPSRRTPPRRLPSRSRSPGLSPLRRGSSRLQSPKVSPRRTPRRSPWSSPRNSPRLPSPRRRRSPKWSPKELPRKHGPRSATPDNPASLYAREPSPSFKSATTPEMARLKSKQKDEQPYEKPVTTMETAKEPVDVINDPVLEARRKKFESTRPIDPVNANKKIKLCKKHTATKIETSETIEIQLGGMRKINKSSDEYDIQEVDLCLETSYEFEELEGADDASSGAITSSINTCIDVEPQKAEEKPPKKRKKRDKELYQVGKLKSELPLSERIGKEKCKKRKEIVSDGPSEDVDAIFEDLAIDEEGDLRAELSRRRAERLNRTVPIQSARLVQSAFKGVVNEVVKNNAKANQRHVINTDEKNETTLDSKVPVRFRLGLNKQESRESKVTRKAPKRQGRKVKHKNHMSLKDPEHIL</sequence>
<keyword evidence="3" id="KW-1185">Reference proteome</keyword>
<feature type="compositionally biased region" description="Basic residues" evidence="1">
    <location>
        <begin position="746"/>
        <end position="786"/>
    </location>
</feature>
<feature type="compositionally biased region" description="Basic and acidic residues" evidence="1">
    <location>
        <begin position="102"/>
        <end position="124"/>
    </location>
</feature>
<gene>
    <name evidence="2" type="ORF">EAI_13051</name>
</gene>
<feature type="compositionally biased region" description="Low complexity" evidence="1">
    <location>
        <begin position="701"/>
        <end position="712"/>
    </location>
</feature>
<feature type="compositionally biased region" description="Low complexity" evidence="1">
    <location>
        <begin position="787"/>
        <end position="798"/>
    </location>
</feature>
<organism evidence="3">
    <name type="scientific">Harpegnathos saltator</name>
    <name type="common">Jerdon's jumping ant</name>
    <dbReference type="NCBI Taxonomy" id="610380"/>
    <lineage>
        <taxon>Eukaryota</taxon>
        <taxon>Metazoa</taxon>
        <taxon>Ecdysozoa</taxon>
        <taxon>Arthropoda</taxon>
        <taxon>Hexapoda</taxon>
        <taxon>Insecta</taxon>
        <taxon>Pterygota</taxon>
        <taxon>Neoptera</taxon>
        <taxon>Endopterygota</taxon>
        <taxon>Hymenoptera</taxon>
        <taxon>Apocrita</taxon>
        <taxon>Aculeata</taxon>
        <taxon>Formicoidea</taxon>
        <taxon>Formicidae</taxon>
        <taxon>Ponerinae</taxon>
        <taxon>Ponerini</taxon>
        <taxon>Harpegnathos</taxon>
    </lineage>
</organism>
<feature type="compositionally biased region" description="Low complexity" evidence="1">
    <location>
        <begin position="851"/>
        <end position="862"/>
    </location>
</feature>
<feature type="region of interest" description="Disordered" evidence="1">
    <location>
        <begin position="469"/>
        <end position="939"/>
    </location>
</feature>
<feature type="region of interest" description="Disordered" evidence="1">
    <location>
        <begin position="1185"/>
        <end position="1221"/>
    </location>
</feature>
<dbReference type="EMBL" id="GL445930">
    <property type="protein sequence ID" value="EFN88806.1"/>
    <property type="molecule type" value="Genomic_DNA"/>
</dbReference>
<feature type="compositionally biased region" description="Acidic residues" evidence="1">
    <location>
        <begin position="541"/>
        <end position="564"/>
    </location>
</feature>
<feature type="compositionally biased region" description="Basic residues" evidence="1">
    <location>
        <begin position="800"/>
        <end position="821"/>
    </location>
</feature>
<feature type="compositionally biased region" description="Basic residues" evidence="1">
    <location>
        <begin position="727"/>
        <end position="738"/>
    </location>
</feature>
<feature type="region of interest" description="Disordered" evidence="1">
    <location>
        <begin position="70"/>
        <end position="124"/>
    </location>
</feature>
<feature type="compositionally biased region" description="Low complexity" evidence="1">
    <location>
        <begin position="78"/>
        <end position="89"/>
    </location>
</feature>
<dbReference type="InParanoid" id="E2B6B3"/>
<feature type="compositionally biased region" description="Basic residues" evidence="1">
    <location>
        <begin position="654"/>
        <end position="685"/>
    </location>
</feature>
<feature type="compositionally biased region" description="Polar residues" evidence="1">
    <location>
        <begin position="628"/>
        <end position="638"/>
    </location>
</feature>
<dbReference type="STRING" id="610380.E2B6B3"/>
<name>E2B6B3_HARSA</name>
<evidence type="ECO:0000256" key="1">
    <source>
        <dbReference type="SAM" id="MobiDB-lite"/>
    </source>
</evidence>
<accession>E2B6B3</accession>
<evidence type="ECO:0000313" key="2">
    <source>
        <dbReference type="EMBL" id="EFN88806.1"/>
    </source>
</evidence>
<dbReference type="OrthoDB" id="7635003at2759"/>
<reference evidence="2 3" key="1">
    <citation type="journal article" date="2010" name="Science">
        <title>Genomic comparison of the ants Camponotus floridanus and Harpegnathos saltator.</title>
        <authorList>
            <person name="Bonasio R."/>
            <person name="Zhang G."/>
            <person name="Ye C."/>
            <person name="Mutti N.S."/>
            <person name="Fang X."/>
            <person name="Qin N."/>
            <person name="Donahue G."/>
            <person name="Yang P."/>
            <person name="Li Q."/>
            <person name="Li C."/>
            <person name="Zhang P."/>
            <person name="Huang Z."/>
            <person name="Berger S.L."/>
            <person name="Reinberg D."/>
            <person name="Wang J."/>
            <person name="Liebig J."/>
        </authorList>
    </citation>
    <scope>NUCLEOTIDE SEQUENCE [LARGE SCALE GENOMIC DNA]</scope>
    <source>
        <strain evidence="2 3">R22 G/1</strain>
    </source>
</reference>
<dbReference type="AlphaFoldDB" id="E2B6B3"/>
<protein>
    <submittedName>
        <fullName evidence="2">Uncharacterized protein</fullName>
    </submittedName>
</protein>
<feature type="compositionally biased region" description="Basic residues" evidence="1">
    <location>
        <begin position="1195"/>
        <end position="1212"/>
    </location>
</feature>
<feature type="compositionally biased region" description="Low complexity" evidence="1">
    <location>
        <begin position="822"/>
        <end position="843"/>
    </location>
</feature>
<feature type="compositionally biased region" description="Basic and acidic residues" evidence="1">
    <location>
        <begin position="565"/>
        <end position="627"/>
    </location>
</feature>
<proteinExistence type="predicted"/>
<dbReference type="Proteomes" id="UP000008237">
    <property type="component" value="Unassembled WGS sequence"/>
</dbReference>